<protein>
    <submittedName>
        <fullName evidence="1">Uncharacterized protein</fullName>
    </submittedName>
</protein>
<proteinExistence type="predicted"/>
<feature type="non-terminal residue" evidence="1">
    <location>
        <position position="1"/>
    </location>
</feature>
<dbReference type="AlphaFoldDB" id="X0TWG8"/>
<comment type="caution">
    <text evidence="1">The sequence shown here is derived from an EMBL/GenBank/DDBJ whole genome shotgun (WGS) entry which is preliminary data.</text>
</comment>
<gene>
    <name evidence="1" type="ORF">S01H1_03836</name>
</gene>
<sequence>LKDKMLHSPYSSQMAEDLGEFLDIAIKEQILIQEAQKQGLDREKTFMKTIERYWVQALIKELLDKQSRMIYESVSENKRGAAMNAWVDELYKKADVKIYNKVLDEIKQSK</sequence>
<dbReference type="EMBL" id="BARS01002054">
    <property type="protein sequence ID" value="GAF80450.1"/>
    <property type="molecule type" value="Genomic_DNA"/>
</dbReference>
<name>X0TWG8_9ZZZZ</name>
<reference evidence="1" key="1">
    <citation type="journal article" date="2014" name="Front. Microbiol.">
        <title>High frequency of phylogenetically diverse reductive dehalogenase-homologous genes in deep subseafloor sedimentary metagenomes.</title>
        <authorList>
            <person name="Kawai M."/>
            <person name="Futagami T."/>
            <person name="Toyoda A."/>
            <person name="Takaki Y."/>
            <person name="Nishi S."/>
            <person name="Hori S."/>
            <person name="Arai W."/>
            <person name="Tsubouchi T."/>
            <person name="Morono Y."/>
            <person name="Uchiyama I."/>
            <person name="Ito T."/>
            <person name="Fujiyama A."/>
            <person name="Inagaki F."/>
            <person name="Takami H."/>
        </authorList>
    </citation>
    <scope>NUCLEOTIDE SEQUENCE</scope>
    <source>
        <strain evidence="1">Expedition CK06-06</strain>
    </source>
</reference>
<evidence type="ECO:0000313" key="1">
    <source>
        <dbReference type="EMBL" id="GAF80450.1"/>
    </source>
</evidence>
<accession>X0TWG8</accession>
<organism evidence="1">
    <name type="scientific">marine sediment metagenome</name>
    <dbReference type="NCBI Taxonomy" id="412755"/>
    <lineage>
        <taxon>unclassified sequences</taxon>
        <taxon>metagenomes</taxon>
        <taxon>ecological metagenomes</taxon>
    </lineage>
</organism>